<dbReference type="Proteomes" id="UP000325440">
    <property type="component" value="Unassembled WGS sequence"/>
</dbReference>
<gene>
    <name evidence="2" type="ORF">CINCED_3A025836</name>
</gene>
<dbReference type="AlphaFoldDB" id="A0A5E4N3S1"/>
<evidence type="ECO:0000256" key="1">
    <source>
        <dbReference type="SAM" id="SignalP"/>
    </source>
</evidence>
<feature type="signal peptide" evidence="1">
    <location>
        <begin position="1"/>
        <end position="20"/>
    </location>
</feature>
<sequence length="322" mass="36537">MPVLNVMLAFSAILWPVTSGGLIMYDTKSFLFEVMENDAIWAEILNVEINIETSILSIAARSVLREMGITTPDNHEQVSQPEMNSNEVVNVQSMMISKGANVEADYTKPKTKKIVTANALHVLVHIVAMHYQESNALEFGLSVIVSAIKCQFLQIISIMLRVINETQIKEYNVPDYLVVWNNLELYLDKIARLKDSMAFEGAMYQEWQTVVANTDFIGIESQPILGDVKPIMNLVEQSLLSSCESKSLTNQRLEHVNINPETDSWRNVKGLHSIFENADNALEKLSRRIPVSTMEKNLWDLYVNIVKIVKYRVPRTFARVSD</sequence>
<keyword evidence="3" id="KW-1185">Reference proteome</keyword>
<dbReference type="OrthoDB" id="6641997at2759"/>
<keyword evidence="1" id="KW-0732">Signal</keyword>
<evidence type="ECO:0000313" key="3">
    <source>
        <dbReference type="Proteomes" id="UP000325440"/>
    </source>
</evidence>
<evidence type="ECO:0000313" key="2">
    <source>
        <dbReference type="EMBL" id="VVC39266.1"/>
    </source>
</evidence>
<protein>
    <submittedName>
        <fullName evidence="2">Uncharacterized protein</fullName>
    </submittedName>
</protein>
<reference evidence="2 3" key="1">
    <citation type="submission" date="2019-08" db="EMBL/GenBank/DDBJ databases">
        <authorList>
            <person name="Alioto T."/>
            <person name="Alioto T."/>
            <person name="Gomez Garrido J."/>
        </authorList>
    </citation>
    <scope>NUCLEOTIDE SEQUENCE [LARGE SCALE GENOMIC DNA]</scope>
</reference>
<dbReference type="EMBL" id="CABPRJ010001894">
    <property type="protein sequence ID" value="VVC39266.1"/>
    <property type="molecule type" value="Genomic_DNA"/>
</dbReference>
<name>A0A5E4N3S1_9HEMI</name>
<feature type="chain" id="PRO_5022817416" evidence="1">
    <location>
        <begin position="21"/>
        <end position="322"/>
    </location>
</feature>
<accession>A0A5E4N3S1</accession>
<organism evidence="2 3">
    <name type="scientific">Cinara cedri</name>
    <dbReference type="NCBI Taxonomy" id="506608"/>
    <lineage>
        <taxon>Eukaryota</taxon>
        <taxon>Metazoa</taxon>
        <taxon>Ecdysozoa</taxon>
        <taxon>Arthropoda</taxon>
        <taxon>Hexapoda</taxon>
        <taxon>Insecta</taxon>
        <taxon>Pterygota</taxon>
        <taxon>Neoptera</taxon>
        <taxon>Paraneoptera</taxon>
        <taxon>Hemiptera</taxon>
        <taxon>Sternorrhyncha</taxon>
        <taxon>Aphidomorpha</taxon>
        <taxon>Aphidoidea</taxon>
        <taxon>Aphididae</taxon>
        <taxon>Lachninae</taxon>
        <taxon>Cinara</taxon>
    </lineage>
</organism>
<proteinExistence type="predicted"/>